<dbReference type="Pfam" id="PF03171">
    <property type="entry name" value="2OG-FeII_Oxy"/>
    <property type="match status" value="1"/>
</dbReference>
<evidence type="ECO:0000256" key="1">
    <source>
        <dbReference type="ARBA" id="ARBA00008056"/>
    </source>
</evidence>
<feature type="domain" description="Fe2OG dioxygenase" evidence="6">
    <location>
        <begin position="175"/>
        <end position="274"/>
    </location>
</feature>
<sequence length="345" mass="38375">MSSFQEIPVIDITDLGSDDAEKHKAVVAAIRDAAENVGFLTVTGHGIPQETIDGLLSETKKFFALPEEEKMKAYIGNSTNHRGYVPEGEEVFASGSKDMKEAFDLSVDLPADDPDYVAGNPMLGPNQWPEGRPEFKEKVMAYYNAAFELGQRLTRGFSEALGLEPEALDKYFEKPPSQLRLIHYPYNPDAPEDRPGIGSHTDYEAFTLLLPTAPGLEVMNDEGEWIDAPPVPGGIVINIGDMMEVWSNGLFTATSHRVRKVKEERYSFPLFYSCGYWTVVEPLPQFVDEDHPPAYEPVTAGEHLHAQTVQTFTYLKDRLARGEITLPENSRALSSFGQEAKRKAS</sequence>
<evidence type="ECO:0000256" key="4">
    <source>
        <dbReference type="ARBA" id="ARBA00023004"/>
    </source>
</evidence>
<name>A0ABW3J7F4_9HYPH</name>
<comment type="similarity">
    <text evidence="1 5">Belongs to the iron/ascorbate-dependent oxidoreductase family.</text>
</comment>
<dbReference type="RefSeq" id="WP_379085418.1">
    <property type="nucleotide sequence ID" value="NZ_JBHTJO010000001.1"/>
</dbReference>
<comment type="caution">
    <text evidence="7">The sequence shown here is derived from an EMBL/GenBank/DDBJ whole genome shotgun (WGS) entry which is preliminary data.</text>
</comment>
<dbReference type="Proteomes" id="UP001597102">
    <property type="component" value="Unassembled WGS sequence"/>
</dbReference>
<evidence type="ECO:0000256" key="3">
    <source>
        <dbReference type="ARBA" id="ARBA00023002"/>
    </source>
</evidence>
<keyword evidence="4 5" id="KW-0408">Iron</keyword>
<proteinExistence type="inferred from homology"/>
<gene>
    <name evidence="7" type="ORF">ACFQ2F_02880</name>
</gene>
<organism evidence="7 8">
    <name type="scientific">Methyloligella solikamskensis</name>
    <dbReference type="NCBI Taxonomy" id="1177756"/>
    <lineage>
        <taxon>Bacteria</taxon>
        <taxon>Pseudomonadati</taxon>
        <taxon>Pseudomonadota</taxon>
        <taxon>Alphaproteobacteria</taxon>
        <taxon>Hyphomicrobiales</taxon>
        <taxon>Hyphomicrobiaceae</taxon>
        <taxon>Methyloligella</taxon>
    </lineage>
</organism>
<evidence type="ECO:0000256" key="5">
    <source>
        <dbReference type="RuleBase" id="RU003682"/>
    </source>
</evidence>
<keyword evidence="2 5" id="KW-0479">Metal-binding</keyword>
<dbReference type="Pfam" id="PF14226">
    <property type="entry name" value="DIOX_N"/>
    <property type="match status" value="1"/>
</dbReference>
<dbReference type="InterPro" id="IPR027443">
    <property type="entry name" value="IPNS-like_sf"/>
</dbReference>
<dbReference type="PROSITE" id="PS51471">
    <property type="entry name" value="FE2OG_OXY"/>
    <property type="match status" value="1"/>
</dbReference>
<dbReference type="SUPFAM" id="SSF51197">
    <property type="entry name" value="Clavaminate synthase-like"/>
    <property type="match status" value="1"/>
</dbReference>
<protein>
    <submittedName>
        <fullName evidence="7">Isopenicillin N synthase family dioxygenase</fullName>
    </submittedName>
</protein>
<reference evidence="8" key="1">
    <citation type="journal article" date="2019" name="Int. J. Syst. Evol. Microbiol.">
        <title>The Global Catalogue of Microorganisms (GCM) 10K type strain sequencing project: providing services to taxonomists for standard genome sequencing and annotation.</title>
        <authorList>
            <consortium name="The Broad Institute Genomics Platform"/>
            <consortium name="The Broad Institute Genome Sequencing Center for Infectious Disease"/>
            <person name="Wu L."/>
            <person name="Ma J."/>
        </authorList>
    </citation>
    <scope>NUCLEOTIDE SEQUENCE [LARGE SCALE GENOMIC DNA]</scope>
    <source>
        <strain evidence="8">CCUG 61697</strain>
    </source>
</reference>
<evidence type="ECO:0000313" key="7">
    <source>
        <dbReference type="EMBL" id="MFD0986039.1"/>
    </source>
</evidence>
<evidence type="ECO:0000313" key="8">
    <source>
        <dbReference type="Proteomes" id="UP001597102"/>
    </source>
</evidence>
<accession>A0ABW3J7F4</accession>
<keyword evidence="3 5" id="KW-0560">Oxidoreductase</keyword>
<evidence type="ECO:0000256" key="2">
    <source>
        <dbReference type="ARBA" id="ARBA00022723"/>
    </source>
</evidence>
<dbReference type="InterPro" id="IPR026992">
    <property type="entry name" value="DIOX_N"/>
</dbReference>
<evidence type="ECO:0000259" key="6">
    <source>
        <dbReference type="PROSITE" id="PS51471"/>
    </source>
</evidence>
<dbReference type="EMBL" id="JBHTJO010000001">
    <property type="protein sequence ID" value="MFD0986039.1"/>
    <property type="molecule type" value="Genomic_DNA"/>
</dbReference>
<dbReference type="InterPro" id="IPR005123">
    <property type="entry name" value="Oxoglu/Fe-dep_dioxygenase_dom"/>
</dbReference>
<dbReference type="PANTHER" id="PTHR10209:SF885">
    <property type="entry name" value="2OG-FE(II) OXYGENASE FAMILY, PUTATIVE (AFU_ORTHOLOGUE AFUA_2G00750)-RELATED"/>
    <property type="match status" value="1"/>
</dbReference>
<keyword evidence="8" id="KW-1185">Reference proteome</keyword>
<dbReference type="InterPro" id="IPR044861">
    <property type="entry name" value="IPNS-like_FE2OG_OXY"/>
</dbReference>
<keyword evidence="7" id="KW-0223">Dioxygenase</keyword>
<dbReference type="Gene3D" id="2.60.120.330">
    <property type="entry name" value="B-lactam Antibiotic, Isopenicillin N Synthase, Chain"/>
    <property type="match status" value="1"/>
</dbReference>
<dbReference type="PANTHER" id="PTHR10209">
    <property type="entry name" value="OXIDOREDUCTASE, 2OG-FE II OXYGENASE FAMILY PROTEIN"/>
    <property type="match status" value="1"/>
</dbReference>
<dbReference type="GO" id="GO:0051213">
    <property type="term" value="F:dioxygenase activity"/>
    <property type="evidence" value="ECO:0007669"/>
    <property type="project" value="UniProtKB-KW"/>
</dbReference>
<dbReference type="PRINTS" id="PR00682">
    <property type="entry name" value="IPNSYNTHASE"/>
</dbReference>